<dbReference type="Gene3D" id="3.30.870.10">
    <property type="entry name" value="Endonuclease Chain A"/>
    <property type="match status" value="1"/>
</dbReference>
<dbReference type="PROSITE" id="PS50035">
    <property type="entry name" value="PLD"/>
    <property type="match status" value="1"/>
</dbReference>
<evidence type="ECO:0000256" key="1">
    <source>
        <dbReference type="ARBA" id="ARBA00000798"/>
    </source>
</evidence>
<feature type="domain" description="PLD phosphodiesterase" evidence="7">
    <location>
        <begin position="190"/>
        <end position="217"/>
    </location>
</feature>
<keyword evidence="8" id="KW-0540">Nuclease</keyword>
<evidence type="ECO:0000256" key="4">
    <source>
        <dbReference type="ARBA" id="ARBA00022801"/>
    </source>
</evidence>
<keyword evidence="8" id="KW-0255">Endonuclease</keyword>
<keyword evidence="4" id="KW-0378">Hydrolase</keyword>
<reference evidence="8 9" key="1">
    <citation type="submission" date="2018-07" db="EMBL/GenBank/DDBJ databases">
        <authorList>
            <person name="Ye Y."/>
        </authorList>
    </citation>
    <scope>NUCLEOTIDE SEQUENCE [LARGE SCALE GENOMIC DNA]</scope>
    <source>
        <strain evidence="9">H14(2018)</strain>
    </source>
</reference>
<dbReference type="PANTHER" id="PTHR43856:SF1">
    <property type="entry name" value="MITOCHONDRIAL CARDIOLIPIN HYDROLASE"/>
    <property type="match status" value="1"/>
</dbReference>
<dbReference type="EMBL" id="CP031263">
    <property type="protein sequence ID" value="AXH93555.1"/>
    <property type="molecule type" value="Genomic_DNA"/>
</dbReference>
<keyword evidence="6" id="KW-0443">Lipid metabolism</keyword>
<dbReference type="InterPro" id="IPR051406">
    <property type="entry name" value="PLD_domain"/>
</dbReference>
<sequence length="257" mass="26416">MTWHPAFEAAAEAAAKRLGVEQLRILADRLGGGWPEQAIRQAVPVPGFAEAAGAVLAALRTDAVPDAEAAAYLRGLAAGHAQRSAAVRIESVWSGPSTHPVPVRATAQVLVELVGAAGRELLLMTYSAKPYPPLLEALATAVSRGVDVTVVVETLAGAGSALGGAEPAAAFAAVPGAELWHWPVDQRAADGAKMHAKIAVADRRVLLVSSANLTQSGVVNNIEAGLLVQGGTAPQRAAEHIAELKAKGVLTRLRASR</sequence>
<comment type="similarity">
    <text evidence="2">Belongs to the phospholipase D family.</text>
</comment>
<proteinExistence type="inferred from homology"/>
<keyword evidence="5" id="KW-0442">Lipid degradation</keyword>
<reference evidence="8 9" key="2">
    <citation type="submission" date="2018-08" db="EMBL/GenBank/DDBJ databases">
        <title>Streptomyces kandeliansis sp. nov., an endophytic bacterium isolated from mangrove plant.</title>
        <authorList>
            <person name="Wang R."/>
        </authorList>
    </citation>
    <scope>NUCLEOTIDE SEQUENCE [LARGE SCALE GENOMIC DNA]</scope>
    <source>
        <strain evidence="9">H14(2018)</strain>
    </source>
</reference>
<dbReference type="CDD" id="cd09132">
    <property type="entry name" value="PLDc_unchar4"/>
    <property type="match status" value="1"/>
</dbReference>
<organism evidence="8 9">
    <name type="scientific">Micromonospora aurantiaca</name>
    <name type="common">nom. illeg.</name>
    <dbReference type="NCBI Taxonomy" id="47850"/>
    <lineage>
        <taxon>Bacteria</taxon>
        <taxon>Bacillati</taxon>
        <taxon>Actinomycetota</taxon>
        <taxon>Actinomycetes</taxon>
        <taxon>Micromonosporales</taxon>
        <taxon>Micromonosporaceae</taxon>
        <taxon>Micromonospora</taxon>
    </lineage>
</organism>
<dbReference type="InterPro" id="IPR047955">
    <property type="entry name" value="DrmC-like"/>
</dbReference>
<evidence type="ECO:0000256" key="2">
    <source>
        <dbReference type="ARBA" id="ARBA00008664"/>
    </source>
</evidence>
<evidence type="ECO:0000256" key="3">
    <source>
        <dbReference type="ARBA" id="ARBA00012027"/>
    </source>
</evidence>
<accession>A0A6N3K5X0</accession>
<dbReference type="NCBIfam" id="NF038319">
    <property type="entry name" value="DISARM_DrmC_I"/>
    <property type="match status" value="1"/>
</dbReference>
<dbReference type="InterPro" id="IPR025202">
    <property type="entry name" value="PLD-like_dom"/>
</dbReference>
<dbReference type="RefSeq" id="WP_114920824.1">
    <property type="nucleotide sequence ID" value="NZ_CP031263.1"/>
</dbReference>
<evidence type="ECO:0000259" key="7">
    <source>
        <dbReference type="PROSITE" id="PS50035"/>
    </source>
</evidence>
<dbReference type="SUPFAM" id="SSF56024">
    <property type="entry name" value="Phospholipase D/nuclease"/>
    <property type="match status" value="1"/>
</dbReference>
<dbReference type="Pfam" id="PF13091">
    <property type="entry name" value="PLDc_2"/>
    <property type="match status" value="1"/>
</dbReference>
<comment type="catalytic activity">
    <reaction evidence="1">
        <text>a 1,2-diacyl-sn-glycero-3-phosphocholine + H2O = a 1,2-diacyl-sn-glycero-3-phosphate + choline + H(+)</text>
        <dbReference type="Rhea" id="RHEA:14445"/>
        <dbReference type="ChEBI" id="CHEBI:15354"/>
        <dbReference type="ChEBI" id="CHEBI:15377"/>
        <dbReference type="ChEBI" id="CHEBI:15378"/>
        <dbReference type="ChEBI" id="CHEBI:57643"/>
        <dbReference type="ChEBI" id="CHEBI:58608"/>
        <dbReference type="EC" id="3.1.4.4"/>
    </reaction>
</comment>
<dbReference type="GO" id="GO:0016042">
    <property type="term" value="P:lipid catabolic process"/>
    <property type="evidence" value="ECO:0007669"/>
    <property type="project" value="UniProtKB-KW"/>
</dbReference>
<dbReference type="EC" id="3.1.4.4" evidence="3"/>
<dbReference type="AlphaFoldDB" id="A0A6N3K5X0"/>
<dbReference type="GO" id="GO:0016891">
    <property type="term" value="F:RNA endonuclease activity producing 5'-phosphomonoesters, hydrolytic mechanism"/>
    <property type="evidence" value="ECO:0007669"/>
    <property type="project" value="TreeGrafter"/>
</dbReference>
<evidence type="ECO:0000313" key="8">
    <source>
        <dbReference type="EMBL" id="AXH93555.1"/>
    </source>
</evidence>
<dbReference type="GO" id="GO:0006793">
    <property type="term" value="P:phosphorus metabolic process"/>
    <property type="evidence" value="ECO:0007669"/>
    <property type="project" value="UniProtKB-ARBA"/>
</dbReference>
<dbReference type="InterPro" id="IPR001736">
    <property type="entry name" value="PLipase_D/transphosphatidylase"/>
</dbReference>
<dbReference type="Proteomes" id="UP000253958">
    <property type="component" value="Chromosome"/>
</dbReference>
<protein>
    <recommendedName>
        <fullName evidence="3">phospholipase D</fullName>
        <ecNumber evidence="3">3.1.4.4</ecNumber>
    </recommendedName>
</protein>
<evidence type="ECO:0000256" key="5">
    <source>
        <dbReference type="ARBA" id="ARBA00022963"/>
    </source>
</evidence>
<name>A0A6N3K5X0_9ACTN</name>
<gene>
    <name evidence="8" type="ORF">DVH21_28560</name>
</gene>
<evidence type="ECO:0000256" key="6">
    <source>
        <dbReference type="ARBA" id="ARBA00023098"/>
    </source>
</evidence>
<evidence type="ECO:0000313" key="9">
    <source>
        <dbReference type="Proteomes" id="UP000253958"/>
    </source>
</evidence>
<dbReference type="GO" id="GO:0004630">
    <property type="term" value="F:phospholipase D activity"/>
    <property type="evidence" value="ECO:0007669"/>
    <property type="project" value="UniProtKB-EC"/>
</dbReference>
<dbReference type="PANTHER" id="PTHR43856">
    <property type="entry name" value="CARDIOLIPIN HYDROLASE"/>
    <property type="match status" value="1"/>
</dbReference>